<dbReference type="OrthoDB" id="3473305at2759"/>
<evidence type="ECO:0000313" key="3">
    <source>
        <dbReference type="Proteomes" id="UP000749293"/>
    </source>
</evidence>
<dbReference type="GeneID" id="55971648"/>
<dbReference type="InterPro" id="IPR045518">
    <property type="entry name" value="2EXR"/>
</dbReference>
<organism evidence="2 3">
    <name type="scientific">Geosmithia morbida</name>
    <dbReference type="NCBI Taxonomy" id="1094350"/>
    <lineage>
        <taxon>Eukaryota</taxon>
        <taxon>Fungi</taxon>
        <taxon>Dikarya</taxon>
        <taxon>Ascomycota</taxon>
        <taxon>Pezizomycotina</taxon>
        <taxon>Sordariomycetes</taxon>
        <taxon>Hypocreomycetidae</taxon>
        <taxon>Hypocreales</taxon>
        <taxon>Bionectriaceae</taxon>
        <taxon>Geosmithia</taxon>
    </lineage>
</organism>
<dbReference type="EMBL" id="JAANYQ010000004">
    <property type="protein sequence ID" value="KAF4124754.1"/>
    <property type="molecule type" value="Genomic_DNA"/>
</dbReference>
<comment type="caution">
    <text evidence="2">The sequence shown here is derived from an EMBL/GenBank/DDBJ whole genome shotgun (WGS) entry which is preliminary data.</text>
</comment>
<reference evidence="2" key="1">
    <citation type="submission" date="2020-03" db="EMBL/GenBank/DDBJ databases">
        <title>Site-based positive gene gene selection in Geosmithia morbida across the United States reveals a broad range of putative effectors and factors for local host and environmental adapation.</title>
        <authorList>
            <person name="Onufrak A."/>
            <person name="Murdoch R.W."/>
            <person name="Gazis R."/>
            <person name="Huff M."/>
            <person name="Staton M."/>
            <person name="Klingeman W."/>
            <person name="Hadziabdic D."/>
        </authorList>
    </citation>
    <scope>NUCLEOTIDE SEQUENCE</scope>
    <source>
        <strain evidence="2">1262</strain>
    </source>
</reference>
<accession>A0A9P4Z175</accession>
<proteinExistence type="predicted"/>
<name>A0A9P4Z175_9HYPO</name>
<protein>
    <recommendedName>
        <fullName evidence="1">2EXR domain-containing protein</fullName>
    </recommendedName>
</protein>
<evidence type="ECO:0000259" key="1">
    <source>
        <dbReference type="Pfam" id="PF20150"/>
    </source>
</evidence>
<gene>
    <name evidence="2" type="ORF">GMORB2_5420</name>
</gene>
<sequence length="315" mass="36247">MTVASENASQRRVTTPTAPTIRLDRLPSELRLKIWSCSVEPRIVLLNDLVHQAKSYPLPVVTQLNAEARSESRDGYEPVGRGSYFDFSRDILVCDYRLADQTHPDPTTEKLAPRVERVVFWDCAPDEESIKFPDLYSEYLTTCYHQKRFGQVIFDRFWFPNAREFWSVKVGEVDKSWMVHADCAAPLEVRLQQSAREFRYWVEDNIIEIAPLDLSNTEARFILREGRCAKEDCHELNAGRIHIVSKVNLLDGKYNAPDDGRAWVRVLPSSGGSATSRAAVDRMRWAFVERSLTFFLRHDVADESGSFSRRRRCPG</sequence>
<feature type="domain" description="2EXR" evidence="1">
    <location>
        <begin position="25"/>
        <end position="92"/>
    </location>
</feature>
<dbReference type="Proteomes" id="UP000749293">
    <property type="component" value="Unassembled WGS sequence"/>
</dbReference>
<keyword evidence="3" id="KW-1185">Reference proteome</keyword>
<dbReference type="Pfam" id="PF20150">
    <property type="entry name" value="2EXR"/>
    <property type="match status" value="1"/>
</dbReference>
<dbReference type="RefSeq" id="XP_035323406.1">
    <property type="nucleotide sequence ID" value="XM_035467394.1"/>
</dbReference>
<dbReference type="AlphaFoldDB" id="A0A9P4Z175"/>
<evidence type="ECO:0000313" key="2">
    <source>
        <dbReference type="EMBL" id="KAF4124754.1"/>
    </source>
</evidence>